<accession>W4JPK1</accession>
<dbReference type="InterPro" id="IPR025165">
    <property type="entry name" value="DUF4100"/>
</dbReference>
<feature type="domain" description="DUF4100" evidence="2">
    <location>
        <begin position="350"/>
        <end position="508"/>
    </location>
</feature>
<dbReference type="KEGG" id="hir:HETIRDRAFT_423171"/>
<name>W4JPK1_HETIT</name>
<evidence type="ECO:0000313" key="4">
    <source>
        <dbReference type="Proteomes" id="UP000030671"/>
    </source>
</evidence>
<evidence type="ECO:0000259" key="2">
    <source>
        <dbReference type="Pfam" id="PF13352"/>
    </source>
</evidence>
<dbReference type="HOGENOM" id="CLU_003921_7_2_1"/>
<gene>
    <name evidence="3" type="ORF">HETIRDRAFT_423171</name>
</gene>
<dbReference type="EMBL" id="KI925466">
    <property type="protein sequence ID" value="ETW75502.1"/>
    <property type="molecule type" value="Genomic_DNA"/>
</dbReference>
<dbReference type="OrthoDB" id="3252634at2759"/>
<dbReference type="Proteomes" id="UP000030671">
    <property type="component" value="Unassembled WGS sequence"/>
</dbReference>
<organism evidence="3 4">
    <name type="scientific">Heterobasidion irregulare (strain TC 32-1)</name>
    <dbReference type="NCBI Taxonomy" id="747525"/>
    <lineage>
        <taxon>Eukaryota</taxon>
        <taxon>Fungi</taxon>
        <taxon>Dikarya</taxon>
        <taxon>Basidiomycota</taxon>
        <taxon>Agaricomycotina</taxon>
        <taxon>Agaricomycetes</taxon>
        <taxon>Russulales</taxon>
        <taxon>Bondarzewiaceae</taxon>
        <taxon>Heterobasidion</taxon>
        <taxon>Heterobasidion annosum species complex</taxon>
    </lineage>
</organism>
<reference evidence="3 4" key="1">
    <citation type="journal article" date="2012" name="New Phytol.">
        <title>Insight into trade-off between wood decay and parasitism from the genome of a fungal forest pathogen.</title>
        <authorList>
            <person name="Olson A."/>
            <person name="Aerts A."/>
            <person name="Asiegbu F."/>
            <person name="Belbahri L."/>
            <person name="Bouzid O."/>
            <person name="Broberg A."/>
            <person name="Canback B."/>
            <person name="Coutinho P.M."/>
            <person name="Cullen D."/>
            <person name="Dalman K."/>
            <person name="Deflorio G."/>
            <person name="van Diepen L.T."/>
            <person name="Dunand C."/>
            <person name="Duplessis S."/>
            <person name="Durling M."/>
            <person name="Gonthier P."/>
            <person name="Grimwood J."/>
            <person name="Fossdal C.G."/>
            <person name="Hansson D."/>
            <person name="Henrissat B."/>
            <person name="Hietala A."/>
            <person name="Himmelstrand K."/>
            <person name="Hoffmeister D."/>
            <person name="Hogberg N."/>
            <person name="James T.Y."/>
            <person name="Karlsson M."/>
            <person name="Kohler A."/>
            <person name="Kues U."/>
            <person name="Lee Y.H."/>
            <person name="Lin Y.C."/>
            <person name="Lind M."/>
            <person name="Lindquist E."/>
            <person name="Lombard V."/>
            <person name="Lucas S."/>
            <person name="Lunden K."/>
            <person name="Morin E."/>
            <person name="Murat C."/>
            <person name="Park J."/>
            <person name="Raffaello T."/>
            <person name="Rouze P."/>
            <person name="Salamov A."/>
            <person name="Schmutz J."/>
            <person name="Solheim H."/>
            <person name="Stahlberg J."/>
            <person name="Velez H."/>
            <person name="de Vries R.P."/>
            <person name="Wiebenga A."/>
            <person name="Woodward S."/>
            <person name="Yakovlev I."/>
            <person name="Garbelotto M."/>
            <person name="Martin F."/>
            <person name="Grigoriev I.V."/>
            <person name="Stenlid J."/>
        </authorList>
    </citation>
    <scope>NUCLEOTIDE SEQUENCE [LARGE SCALE GENOMIC DNA]</scope>
    <source>
        <strain evidence="3 4">TC 32-1</strain>
    </source>
</reference>
<dbReference type="Pfam" id="PF13352">
    <property type="entry name" value="DUF4100"/>
    <property type="match status" value="1"/>
</dbReference>
<proteinExistence type="predicted"/>
<dbReference type="GeneID" id="20673875"/>
<feature type="region of interest" description="Disordered" evidence="1">
    <location>
        <begin position="240"/>
        <end position="260"/>
    </location>
</feature>
<dbReference type="Gene3D" id="2.40.70.10">
    <property type="entry name" value="Acid Proteases"/>
    <property type="match status" value="1"/>
</dbReference>
<feature type="compositionally biased region" description="Basic and acidic residues" evidence="1">
    <location>
        <begin position="375"/>
        <end position="390"/>
    </location>
</feature>
<evidence type="ECO:0000256" key="1">
    <source>
        <dbReference type="SAM" id="MobiDB-lite"/>
    </source>
</evidence>
<protein>
    <recommendedName>
        <fullName evidence="2">DUF4100 domain-containing protein</fullName>
    </recommendedName>
</protein>
<sequence>MTTPSMPARGDRTAPTFDPRQPRELRRYFSDLEFHFNRSTVVDTTERKKHACRFLDVDTCELWETLAEYTNAAMSYEDFCKAVYRLYPGSEEERKWSVADMDKLVGESSRIGILSLSDLGEYYRQFLAITSFLLSKDRISTAEQGRAFTRGFQPELWGRISQRLQLKFPDHFPDDPYQLQDIHDAARFILHGTSSTFQLASSDSSRATRGTKTEPSIKTEDLATMFERIAETFVKALANQPAQVSTMSQPPRARRDPSSSDRCMFCGGPDHFVRECGEVAEYIRVGKCKKNTEGRIVLSTGAFVPREIPGNNLKDRVDEWHRRNPGQIATGSMMFTVNAPPAPSLTDVERIQSLEHELFALRTRGGVRTRAQAQVDRDSREDTPEVDNRHSMSPTPAVPREAPAHQAAASTRPRAPAPAEPPVHPFANAPDATYAPPRDRNIGALPNGSAFKKDGPAYKTTVPIYDEKVASEVYNRAMSTQVTLTQRELLSLAPEVRSQVREATSARRTPPKDPNQVRTLYQDAELPYAIDDLDPPTSTVSSFAHIIHQPETPPPGSLVVPDCYEQYLSSLSPGQIPQPLVIAKESSALRSIIPLVDHQQLVECVIDPGSQVIAMSDGICNELALIYDPEVVLNMQSANGEIDKSLGLARNVPFLIGDITLYLQVHIIRNPAYDVLLGRPFDILTESVVKNFANEDQTITISDPNTGRKATIPTVRRGPPRILYRDNSGFRDSRN</sequence>
<dbReference type="InterPro" id="IPR021109">
    <property type="entry name" value="Peptidase_aspartic_dom_sf"/>
</dbReference>
<dbReference type="CDD" id="cd00303">
    <property type="entry name" value="retropepsin_like"/>
    <property type="match status" value="1"/>
</dbReference>
<feature type="compositionally biased region" description="Pro residues" evidence="1">
    <location>
        <begin position="415"/>
        <end position="424"/>
    </location>
</feature>
<evidence type="ECO:0000313" key="3">
    <source>
        <dbReference type="EMBL" id="ETW75502.1"/>
    </source>
</evidence>
<dbReference type="RefSeq" id="XP_009552912.1">
    <property type="nucleotide sequence ID" value="XM_009554617.1"/>
</dbReference>
<keyword evidence="4" id="KW-1185">Reference proteome</keyword>
<dbReference type="AlphaFoldDB" id="W4JPK1"/>
<dbReference type="eggNOG" id="ENOG502SRIE">
    <property type="taxonomic scope" value="Eukaryota"/>
</dbReference>
<feature type="region of interest" description="Disordered" evidence="1">
    <location>
        <begin position="365"/>
        <end position="455"/>
    </location>
</feature>
<dbReference type="InParanoid" id="W4JPK1"/>